<sequence length="528" mass="59635">MVGGETLNKNEKAPEINDTEQKAVETIKKGNPEAIKNAVKNNSALNAASKELTSNPSKDQINKVADKLTSSKLTSLSGVSAENILSLVNNITWKNDTKQLNDVIENIQKLSVAQKASLAYQLTVVKPLTSNEKNLLKANPVLLDTYNALNEWKEIGREINKDNISLLKNTLMNNRNTQMLSIYDSLFKSGEEVPLMPKNYSLATWDGSTTTGFLGKENLGRWAFDYGEKLSATNNSLSFWLEDGKPLNILLSPKWEDKGGWWKITLTMESPDKGQKYLIEWIYKNGKVTFSEDKVVPWDVVMNANSITIPNAYKDRKMSIATESNTFVNNKTPNNKNYDEINFNVGIDNGGLNLPAPTHMVNDSVAESAKPWIFELTKTEQEKVSPMLAKLNDAWNLTLKKDIPVNILVQADNMKFNDAPWSIKAGKEYYEKFLSNNKSNQKLCNIVSSFYDTIQKEPSVIANPDKLQQQAQKQLIVNRFVAIMEEVIKTPGFVNKINTWKFTINPSRENNNKRWVEITYWALSYIKA</sequence>
<comment type="caution">
    <text evidence="2">The sequence shown here is derived from an EMBL/GenBank/DDBJ whole genome shotgun (WGS) entry which is preliminary data.</text>
</comment>
<reference evidence="2" key="1">
    <citation type="journal article" date="2012" name="Science">
        <title>Fermentation, hydrogen, and sulfur metabolism in multiple uncultivated bacterial phyla.</title>
        <authorList>
            <person name="Wrighton K.C."/>
            <person name="Thomas B.C."/>
            <person name="Sharon I."/>
            <person name="Miller C.S."/>
            <person name="Castelle C.J."/>
            <person name="VerBerkmoes N.C."/>
            <person name="Wilkins M.J."/>
            <person name="Hettich R.L."/>
            <person name="Lipton M.S."/>
            <person name="Williams K.H."/>
            <person name="Long P.E."/>
            <person name="Banfield J.F."/>
        </authorList>
    </citation>
    <scope>NUCLEOTIDE SEQUENCE [LARGE SCALE GENOMIC DNA]</scope>
</reference>
<dbReference type="EMBL" id="AMFJ01036173">
    <property type="protein sequence ID" value="EKD24744.1"/>
    <property type="molecule type" value="Genomic_DNA"/>
</dbReference>
<evidence type="ECO:0000256" key="1">
    <source>
        <dbReference type="SAM" id="MobiDB-lite"/>
    </source>
</evidence>
<name>K1YHA9_9BACT</name>
<organism evidence="2">
    <name type="scientific">uncultured bacterium</name>
    <name type="common">gcode 4</name>
    <dbReference type="NCBI Taxonomy" id="1234023"/>
    <lineage>
        <taxon>Bacteria</taxon>
        <taxon>environmental samples</taxon>
    </lineage>
</organism>
<proteinExistence type="predicted"/>
<protein>
    <submittedName>
        <fullName evidence="2">Uncharacterized protein</fullName>
    </submittedName>
</protein>
<dbReference type="AlphaFoldDB" id="K1YHA9"/>
<feature type="region of interest" description="Disordered" evidence="1">
    <location>
        <begin position="1"/>
        <end position="22"/>
    </location>
</feature>
<gene>
    <name evidence="2" type="ORF">ACD_80C00166G0005</name>
</gene>
<accession>K1YHA9</accession>
<feature type="compositionally biased region" description="Basic and acidic residues" evidence="1">
    <location>
        <begin position="8"/>
        <end position="22"/>
    </location>
</feature>
<evidence type="ECO:0000313" key="2">
    <source>
        <dbReference type="EMBL" id="EKD24744.1"/>
    </source>
</evidence>